<dbReference type="InterPro" id="IPR002902">
    <property type="entry name" value="GNK2"/>
</dbReference>
<protein>
    <recommendedName>
        <fullName evidence="3">Gnk2-homologous domain-containing protein</fullName>
    </recommendedName>
</protein>
<evidence type="ECO:0000313" key="4">
    <source>
        <dbReference type="EMBL" id="CAI9787889.1"/>
    </source>
</evidence>
<dbReference type="PANTHER" id="PTHR32099">
    <property type="entry name" value="CYSTEINE-RICH REPEAT SECRETORY PROTEIN"/>
    <property type="match status" value="1"/>
</dbReference>
<proteinExistence type="predicted"/>
<feature type="domain" description="Gnk2-homologous" evidence="3">
    <location>
        <begin position="1"/>
        <end position="81"/>
    </location>
</feature>
<feature type="domain" description="Gnk2-homologous" evidence="3">
    <location>
        <begin position="87"/>
        <end position="185"/>
    </location>
</feature>
<sequence>MNLDTLLSTVSSNIDTNGFHNASLGENPNRVNAIALCRADLQPYQCGDYIENATAMILEFYQKEAILWHEFSMIRYSNESILGTLAYFPYKVGYSMESVPNQDKFYKELNILLDGLRNLATYGSSPKKFGAANRACPDFRIIYAFEQCTPDISPEDCGACLKQSALIIQDCCSGAGGVRILRPSC</sequence>
<gene>
    <name evidence="4" type="ORF">FPE_LOCUS35319</name>
</gene>
<keyword evidence="1" id="KW-0732">Signal</keyword>
<dbReference type="PROSITE" id="PS51473">
    <property type="entry name" value="GNK2"/>
    <property type="match status" value="2"/>
</dbReference>
<reference evidence="4" key="1">
    <citation type="submission" date="2023-05" db="EMBL/GenBank/DDBJ databases">
        <authorList>
            <person name="Huff M."/>
        </authorList>
    </citation>
    <scope>NUCLEOTIDE SEQUENCE</scope>
</reference>
<evidence type="ECO:0000313" key="5">
    <source>
        <dbReference type="Proteomes" id="UP000834106"/>
    </source>
</evidence>
<name>A0AAD2AGC9_9LAMI</name>
<dbReference type="Proteomes" id="UP000834106">
    <property type="component" value="Chromosome 23"/>
</dbReference>
<dbReference type="CDD" id="cd23509">
    <property type="entry name" value="Gnk2-like"/>
    <property type="match status" value="2"/>
</dbReference>
<organism evidence="4 5">
    <name type="scientific">Fraxinus pennsylvanica</name>
    <dbReference type="NCBI Taxonomy" id="56036"/>
    <lineage>
        <taxon>Eukaryota</taxon>
        <taxon>Viridiplantae</taxon>
        <taxon>Streptophyta</taxon>
        <taxon>Embryophyta</taxon>
        <taxon>Tracheophyta</taxon>
        <taxon>Spermatophyta</taxon>
        <taxon>Magnoliopsida</taxon>
        <taxon>eudicotyledons</taxon>
        <taxon>Gunneridae</taxon>
        <taxon>Pentapetalae</taxon>
        <taxon>asterids</taxon>
        <taxon>lamiids</taxon>
        <taxon>Lamiales</taxon>
        <taxon>Oleaceae</taxon>
        <taxon>Oleeae</taxon>
        <taxon>Fraxinus</taxon>
    </lineage>
</organism>
<keyword evidence="2" id="KW-0677">Repeat</keyword>
<evidence type="ECO:0000256" key="1">
    <source>
        <dbReference type="ARBA" id="ARBA00022729"/>
    </source>
</evidence>
<dbReference type="EMBL" id="OU503058">
    <property type="protein sequence ID" value="CAI9787889.1"/>
    <property type="molecule type" value="Genomic_DNA"/>
</dbReference>
<dbReference type="InterPro" id="IPR038408">
    <property type="entry name" value="GNK2_sf"/>
</dbReference>
<accession>A0AAD2AGC9</accession>
<dbReference type="Pfam" id="PF01657">
    <property type="entry name" value="Stress-antifung"/>
    <property type="match status" value="2"/>
</dbReference>
<keyword evidence="5" id="KW-1185">Reference proteome</keyword>
<evidence type="ECO:0000259" key="3">
    <source>
        <dbReference type="PROSITE" id="PS51473"/>
    </source>
</evidence>
<dbReference type="Gene3D" id="3.30.430.20">
    <property type="entry name" value="Gnk2 domain, C-X8-C-X2-C motif"/>
    <property type="match status" value="2"/>
</dbReference>
<dbReference type="AlphaFoldDB" id="A0AAD2AGC9"/>
<evidence type="ECO:0000256" key="2">
    <source>
        <dbReference type="ARBA" id="ARBA00022737"/>
    </source>
</evidence>
<dbReference type="PANTHER" id="PTHR32099:SF51">
    <property type="entry name" value="CYSTEINE-RICH RECEPTOR-LIKE PROTEIN KINASE 25 ISOFORM X1"/>
    <property type="match status" value="1"/>
</dbReference>